<dbReference type="Pfam" id="PF00248">
    <property type="entry name" value="Aldo_ket_red"/>
    <property type="match status" value="1"/>
</dbReference>
<evidence type="ECO:0000313" key="2">
    <source>
        <dbReference type="EMBL" id="SHH75019.1"/>
    </source>
</evidence>
<dbReference type="InterPro" id="IPR053135">
    <property type="entry name" value="AKR2_Oxidoreductase"/>
</dbReference>
<protein>
    <submittedName>
        <fullName evidence="2">Predicted oxidoreductase</fullName>
    </submittedName>
</protein>
<dbReference type="OrthoDB" id="9773828at2"/>
<accession>A0A1M5VID3</accession>
<keyword evidence="3" id="KW-1185">Reference proteome</keyword>
<dbReference type="AlphaFoldDB" id="A0A1M5VID3"/>
<dbReference type="Gene3D" id="3.20.20.100">
    <property type="entry name" value="NADP-dependent oxidoreductase domain"/>
    <property type="match status" value="1"/>
</dbReference>
<evidence type="ECO:0000313" key="3">
    <source>
        <dbReference type="Proteomes" id="UP000184109"/>
    </source>
</evidence>
<evidence type="ECO:0000259" key="1">
    <source>
        <dbReference type="Pfam" id="PF00248"/>
    </source>
</evidence>
<feature type="domain" description="NADP-dependent oxidoreductase" evidence="1">
    <location>
        <begin position="4"/>
        <end position="291"/>
    </location>
</feature>
<dbReference type="RefSeq" id="WP_073120713.1">
    <property type="nucleotide sequence ID" value="NZ_BMEN01000003.1"/>
</dbReference>
<dbReference type="PANTHER" id="PTHR43312">
    <property type="entry name" value="D-THREO-ALDOSE 1-DEHYDROGENASE"/>
    <property type="match status" value="1"/>
</dbReference>
<name>A0A1M5VID3_9FLAO</name>
<dbReference type="SUPFAM" id="SSF51430">
    <property type="entry name" value="NAD(P)-linked oxidoreductase"/>
    <property type="match status" value="1"/>
</dbReference>
<sequence length="308" mass="35362">MTKIGLGLAALGRPEYINIRDNNKIDKSEEAFKNNAYEMLETAYQLGIRYFDTAPSYGKGEHFLHEWQTTQNHHDTTLATKWGYTYVANWQLGFKGDHEVKEHSIEKLIEQWEVSKKMLPHLKVYQIHSATIESGVLENDKVLKKLADIKRNTGLSIGLTTSGTQQSEVLNEAMQIKVNGQFLFDVFQVTYNVFEQSTYNILVELIKNEKKVIIKEGVANGRIFNYTPSILNELATKYNVGIDAIALRFIIDRLNPSVVLSGAFSKKQLKDNLKALDFKLTNKEIQKLTRIKKESSHYWKARKSLIWS</sequence>
<dbReference type="PANTHER" id="PTHR43312:SF1">
    <property type="entry name" value="NADP-DEPENDENT OXIDOREDUCTASE DOMAIN-CONTAINING PROTEIN"/>
    <property type="match status" value="1"/>
</dbReference>
<gene>
    <name evidence="2" type="ORF">SAMN05444281_1827</name>
</gene>
<proteinExistence type="predicted"/>
<reference evidence="3" key="1">
    <citation type="submission" date="2016-11" db="EMBL/GenBank/DDBJ databases">
        <authorList>
            <person name="Varghese N."/>
            <person name="Submissions S."/>
        </authorList>
    </citation>
    <scope>NUCLEOTIDE SEQUENCE [LARGE SCALE GENOMIC DNA]</scope>
    <source>
        <strain evidence="3">DSM 100572</strain>
    </source>
</reference>
<organism evidence="2 3">
    <name type="scientific">Wenyingzhuangia marina</name>
    <dbReference type="NCBI Taxonomy" id="1195760"/>
    <lineage>
        <taxon>Bacteria</taxon>
        <taxon>Pseudomonadati</taxon>
        <taxon>Bacteroidota</taxon>
        <taxon>Flavobacteriia</taxon>
        <taxon>Flavobacteriales</taxon>
        <taxon>Flavobacteriaceae</taxon>
        <taxon>Wenyingzhuangia</taxon>
    </lineage>
</organism>
<dbReference type="InterPro" id="IPR023210">
    <property type="entry name" value="NADP_OxRdtase_dom"/>
</dbReference>
<dbReference type="STRING" id="1195760.SAMN05444281_1827"/>
<dbReference type="EMBL" id="FQXQ01000003">
    <property type="protein sequence ID" value="SHH75019.1"/>
    <property type="molecule type" value="Genomic_DNA"/>
</dbReference>
<dbReference type="Proteomes" id="UP000184109">
    <property type="component" value="Unassembled WGS sequence"/>
</dbReference>
<dbReference type="InterPro" id="IPR036812">
    <property type="entry name" value="NAD(P)_OxRdtase_dom_sf"/>
</dbReference>